<keyword evidence="3" id="KW-1185">Reference proteome</keyword>
<dbReference type="AlphaFoldDB" id="A0A437P4M5"/>
<evidence type="ECO:0000313" key="2">
    <source>
        <dbReference type="EMBL" id="RVU17184.1"/>
    </source>
</evidence>
<comment type="caution">
    <text evidence="2">The sequence shown here is derived from an EMBL/GenBank/DDBJ whole genome shotgun (WGS) entry which is preliminary data.</text>
</comment>
<dbReference type="Proteomes" id="UP000286997">
    <property type="component" value="Unassembled WGS sequence"/>
</dbReference>
<feature type="region of interest" description="Disordered" evidence="1">
    <location>
        <begin position="35"/>
        <end position="65"/>
    </location>
</feature>
<dbReference type="RefSeq" id="WP_127730419.1">
    <property type="nucleotide sequence ID" value="NZ_SACP01000013.1"/>
</dbReference>
<accession>A0A437P4M5</accession>
<name>A0A437P4M5_9HYPH</name>
<gene>
    <name evidence="2" type="ORF">EOE48_14870</name>
</gene>
<sequence>MIDHRLPPLALGGRDVVGERADDLYLVAAVAKGGNDQADGQRREAGEVVEVDEQDPASRNRPDGDRRCRCGDGLACIPRGSSRSSVLGHSAASQSKIMVSQAVRIAGPMSAADHNKSIDASEKVAEDIKTSRYEDSCRLVSRRSYPGITLIVRPNAHHRMTIVTAIGGDS</sequence>
<proteinExistence type="predicted"/>
<organism evidence="2 3">
    <name type="scientific">Methylobacterium oryzihabitans</name>
    <dbReference type="NCBI Taxonomy" id="2499852"/>
    <lineage>
        <taxon>Bacteria</taxon>
        <taxon>Pseudomonadati</taxon>
        <taxon>Pseudomonadota</taxon>
        <taxon>Alphaproteobacteria</taxon>
        <taxon>Hyphomicrobiales</taxon>
        <taxon>Methylobacteriaceae</taxon>
        <taxon>Methylobacterium</taxon>
    </lineage>
</organism>
<protein>
    <submittedName>
        <fullName evidence="2">Uncharacterized protein</fullName>
    </submittedName>
</protein>
<evidence type="ECO:0000313" key="3">
    <source>
        <dbReference type="Proteomes" id="UP000286997"/>
    </source>
</evidence>
<evidence type="ECO:0000256" key="1">
    <source>
        <dbReference type="SAM" id="MobiDB-lite"/>
    </source>
</evidence>
<dbReference type="EMBL" id="SACP01000013">
    <property type="protein sequence ID" value="RVU17184.1"/>
    <property type="molecule type" value="Genomic_DNA"/>
</dbReference>
<feature type="compositionally biased region" description="Basic and acidic residues" evidence="1">
    <location>
        <begin position="56"/>
        <end position="65"/>
    </location>
</feature>
<reference evidence="2 3" key="1">
    <citation type="submission" date="2019-01" db="EMBL/GenBank/DDBJ databases">
        <authorList>
            <person name="Chen W.-M."/>
        </authorList>
    </citation>
    <scope>NUCLEOTIDE SEQUENCE [LARGE SCALE GENOMIC DNA]</scope>
    <source>
        <strain evidence="2 3">TER-1</strain>
    </source>
</reference>